<evidence type="ECO:0000313" key="3">
    <source>
        <dbReference type="Proteomes" id="UP000294929"/>
    </source>
</evidence>
<dbReference type="PANTHER" id="PTHR35525:SF3">
    <property type="entry name" value="BLL6575 PROTEIN"/>
    <property type="match status" value="1"/>
</dbReference>
<accession>A0A4R5WNP2</accession>
<gene>
    <name evidence="2" type="ORF">EUA03_02560</name>
</gene>
<dbReference type="Pfam" id="PF11706">
    <property type="entry name" value="zf-CGNR"/>
    <property type="match status" value="1"/>
</dbReference>
<dbReference type="InterPro" id="IPR021005">
    <property type="entry name" value="Znf_CGNR"/>
</dbReference>
<comment type="caution">
    <text evidence="2">The sequence shown here is derived from an EMBL/GenBank/DDBJ whole genome shotgun (WGS) entry which is preliminary data.</text>
</comment>
<dbReference type="SUPFAM" id="SSF160904">
    <property type="entry name" value="Jann2411-like"/>
    <property type="match status" value="1"/>
</dbReference>
<dbReference type="EMBL" id="SDLO01000002">
    <property type="protein sequence ID" value="TDK92982.1"/>
    <property type="molecule type" value="Genomic_DNA"/>
</dbReference>
<dbReference type="Pfam" id="PF07336">
    <property type="entry name" value="ABATE"/>
    <property type="match status" value="1"/>
</dbReference>
<proteinExistence type="predicted"/>
<evidence type="ECO:0000259" key="1">
    <source>
        <dbReference type="Pfam" id="PF11706"/>
    </source>
</evidence>
<sequence length="214" mass="23654">MVLRDSGQRCQRSATVNSVAATSRLERAQRAGFPVAGEPLAVDLADTIITVTTPATDLLADEAACRLWWDLQRDRLPDTASAPPLRQTIELREAIREILDAQIAGTPPSRAAVSHVNQSAAGVLRTRRLVRVPAGWASETEYHPTTDQSHQLAVALVADSLIDFLVGPTSQRLRRCQNPACSMLFVAQDARRKFCTQNICANRMRAARHYQRHH</sequence>
<reference evidence="2 3" key="1">
    <citation type="submission" date="2019-01" db="EMBL/GenBank/DDBJ databases">
        <title>High-quality-draft genome sequences of five non-tuberculosis mycobacteriaceae isolated from a nosocomial environment.</title>
        <authorList>
            <person name="Tiago I."/>
            <person name="Alarico S."/>
            <person name="Pereira S.G."/>
            <person name="Coelho C."/>
            <person name="Maranha A."/>
            <person name="Empadinhas N."/>
        </authorList>
    </citation>
    <scope>NUCLEOTIDE SEQUENCE [LARGE SCALE GENOMIC DNA]</scope>
    <source>
        <strain evidence="2 3">24AIII</strain>
    </source>
</reference>
<dbReference type="InterPro" id="IPR010852">
    <property type="entry name" value="ABATE"/>
</dbReference>
<organism evidence="2 3">
    <name type="scientific">Mycolicibacterium mucogenicum</name>
    <name type="common">Mycobacterium mucogenicum</name>
    <dbReference type="NCBI Taxonomy" id="56689"/>
    <lineage>
        <taxon>Bacteria</taxon>
        <taxon>Bacillati</taxon>
        <taxon>Actinomycetota</taxon>
        <taxon>Actinomycetes</taxon>
        <taxon>Mycobacteriales</taxon>
        <taxon>Mycobacteriaceae</taxon>
        <taxon>Mycolicibacterium</taxon>
    </lineage>
</organism>
<protein>
    <recommendedName>
        <fullName evidence="1">Zinc finger CGNR domain-containing protein</fullName>
    </recommendedName>
</protein>
<dbReference type="Gene3D" id="1.10.3300.10">
    <property type="entry name" value="Jann2411-like domain"/>
    <property type="match status" value="1"/>
</dbReference>
<dbReference type="AlphaFoldDB" id="A0A4R5WNP2"/>
<evidence type="ECO:0000313" key="2">
    <source>
        <dbReference type="EMBL" id="TDK92982.1"/>
    </source>
</evidence>
<feature type="domain" description="Zinc finger CGNR" evidence="1">
    <location>
        <begin position="172"/>
        <end position="213"/>
    </location>
</feature>
<dbReference type="PANTHER" id="PTHR35525">
    <property type="entry name" value="BLL6575 PROTEIN"/>
    <property type="match status" value="1"/>
</dbReference>
<dbReference type="Proteomes" id="UP000294929">
    <property type="component" value="Unassembled WGS sequence"/>
</dbReference>
<dbReference type="InterPro" id="IPR023286">
    <property type="entry name" value="ABATE_dom_sf"/>
</dbReference>
<name>A0A4R5WNP2_MYCMU</name>